<organism evidence="2 3">
    <name type="scientific">Eumeta variegata</name>
    <name type="common">Bagworm moth</name>
    <name type="synonym">Eumeta japonica</name>
    <dbReference type="NCBI Taxonomy" id="151549"/>
    <lineage>
        <taxon>Eukaryota</taxon>
        <taxon>Metazoa</taxon>
        <taxon>Ecdysozoa</taxon>
        <taxon>Arthropoda</taxon>
        <taxon>Hexapoda</taxon>
        <taxon>Insecta</taxon>
        <taxon>Pterygota</taxon>
        <taxon>Neoptera</taxon>
        <taxon>Endopterygota</taxon>
        <taxon>Lepidoptera</taxon>
        <taxon>Glossata</taxon>
        <taxon>Ditrysia</taxon>
        <taxon>Tineoidea</taxon>
        <taxon>Psychidae</taxon>
        <taxon>Oiketicinae</taxon>
        <taxon>Eumeta</taxon>
    </lineage>
</organism>
<name>A0A4C1UZY6_EUMVA</name>
<accession>A0A4C1UZY6</accession>
<evidence type="ECO:0000313" key="3">
    <source>
        <dbReference type="Proteomes" id="UP000299102"/>
    </source>
</evidence>
<feature type="compositionally biased region" description="Pro residues" evidence="1">
    <location>
        <begin position="32"/>
        <end position="43"/>
    </location>
</feature>
<reference evidence="2 3" key="1">
    <citation type="journal article" date="2019" name="Commun. Biol.">
        <title>The bagworm genome reveals a unique fibroin gene that provides high tensile strength.</title>
        <authorList>
            <person name="Kono N."/>
            <person name="Nakamura H."/>
            <person name="Ohtoshi R."/>
            <person name="Tomita M."/>
            <person name="Numata K."/>
            <person name="Arakawa K."/>
        </authorList>
    </citation>
    <scope>NUCLEOTIDE SEQUENCE [LARGE SCALE GENOMIC DNA]</scope>
</reference>
<evidence type="ECO:0000313" key="2">
    <source>
        <dbReference type="EMBL" id="GBP31577.1"/>
    </source>
</evidence>
<protein>
    <submittedName>
        <fullName evidence="2">Uncharacterized protein</fullName>
    </submittedName>
</protein>
<keyword evidence="3" id="KW-1185">Reference proteome</keyword>
<proteinExistence type="predicted"/>
<dbReference type="Proteomes" id="UP000299102">
    <property type="component" value="Unassembled WGS sequence"/>
</dbReference>
<sequence>MDAFSIISKEYQLLYSKRISLVSYSHFQSNPPHNPRGIGPPAPNNDIGRRAPAPNIARKRFSPCRLGTYVILIYIEFAGRRRNRVLLRKKKLRSLNVNTTTARTDNDPSVNRARDVPTDSRLPPRPVSAPWAENGSTLHRGSP</sequence>
<feature type="compositionally biased region" description="Polar residues" evidence="1">
    <location>
        <begin position="134"/>
        <end position="143"/>
    </location>
</feature>
<feature type="region of interest" description="Disordered" evidence="1">
    <location>
        <begin position="30"/>
        <end position="54"/>
    </location>
</feature>
<comment type="caution">
    <text evidence="2">The sequence shown here is derived from an EMBL/GenBank/DDBJ whole genome shotgun (WGS) entry which is preliminary data.</text>
</comment>
<gene>
    <name evidence="2" type="ORF">EVAR_78156_1</name>
</gene>
<feature type="compositionally biased region" description="Polar residues" evidence="1">
    <location>
        <begin position="99"/>
        <end position="109"/>
    </location>
</feature>
<dbReference type="AlphaFoldDB" id="A0A4C1UZY6"/>
<feature type="region of interest" description="Disordered" evidence="1">
    <location>
        <begin position="91"/>
        <end position="143"/>
    </location>
</feature>
<dbReference type="EMBL" id="BGZK01000248">
    <property type="protein sequence ID" value="GBP31577.1"/>
    <property type="molecule type" value="Genomic_DNA"/>
</dbReference>
<evidence type="ECO:0000256" key="1">
    <source>
        <dbReference type="SAM" id="MobiDB-lite"/>
    </source>
</evidence>